<protein>
    <submittedName>
        <fullName evidence="1">Uncharacterized protein</fullName>
    </submittedName>
</protein>
<organism evidence="1">
    <name type="scientific">Rhizophagus irregularis (strain DAOM 181602 / DAOM 197198 / MUCL 43194)</name>
    <name type="common">Arbuscular mycorrhizal fungus</name>
    <name type="synonym">Glomus intraradices</name>
    <dbReference type="NCBI Taxonomy" id="747089"/>
    <lineage>
        <taxon>Eukaryota</taxon>
        <taxon>Fungi</taxon>
        <taxon>Fungi incertae sedis</taxon>
        <taxon>Mucoromycota</taxon>
        <taxon>Glomeromycotina</taxon>
        <taxon>Glomeromycetes</taxon>
        <taxon>Glomerales</taxon>
        <taxon>Glomeraceae</taxon>
        <taxon>Rhizophagus</taxon>
    </lineage>
</organism>
<name>U9TA77_RHIID</name>
<proteinExistence type="predicted"/>
<evidence type="ECO:0000313" key="1">
    <source>
        <dbReference type="EMBL" id="ESA04332.1"/>
    </source>
</evidence>
<sequence length="50" mass="5610">MASMLIHRMFEGNIRQGDCFDGWVNTNIGNMLGSPQYNIRCVLPLPPLTS</sequence>
<gene>
    <name evidence="1" type="ORF">GLOINDRAFT_4702</name>
</gene>
<dbReference type="AlphaFoldDB" id="U9TA77"/>
<dbReference type="HOGENOM" id="CLU_3125777_0_0_1"/>
<reference evidence="1" key="1">
    <citation type="submission" date="2013-07" db="EMBL/GenBank/DDBJ databases">
        <title>The genome of an arbuscular mycorrhizal fungus provides insights into the evolution of the oldest plant symbiosis.</title>
        <authorList>
            <consortium name="DOE Joint Genome Institute"/>
            <person name="Tisserant E."/>
            <person name="Malbreil M."/>
            <person name="Kuo A."/>
            <person name="Kohler A."/>
            <person name="Symeonidi A."/>
            <person name="Balestrini R."/>
            <person name="Charron P."/>
            <person name="Duensing N."/>
            <person name="Frei-dit-Frey N."/>
            <person name="Gianinazzi-Pearson V."/>
            <person name="Gilbert B."/>
            <person name="Handa Y."/>
            <person name="Hijri M."/>
            <person name="Kaul R."/>
            <person name="Kawaguchi M."/>
            <person name="Krajinski F."/>
            <person name="Lammers P."/>
            <person name="Lapierre D."/>
            <person name="Masclaux F.G."/>
            <person name="Murat C."/>
            <person name="Morin E."/>
            <person name="Ndikumana S."/>
            <person name="Pagni M."/>
            <person name="Petitpierre D."/>
            <person name="Requena N."/>
            <person name="Rosikiewicz P."/>
            <person name="Riley R."/>
            <person name="Saito K."/>
            <person name="San Clemente H."/>
            <person name="Shapiro H."/>
            <person name="van Tuinen D."/>
            <person name="Becard G."/>
            <person name="Bonfante P."/>
            <person name="Paszkowski U."/>
            <person name="Shachar-Hill Y."/>
            <person name="Young J.P."/>
            <person name="Sanders I.R."/>
            <person name="Henrissat B."/>
            <person name="Rensing S.A."/>
            <person name="Grigoriev I.V."/>
            <person name="Corradi N."/>
            <person name="Roux C."/>
            <person name="Martin F."/>
        </authorList>
    </citation>
    <scope>NUCLEOTIDE SEQUENCE</scope>
    <source>
        <strain evidence="1">DAOM 197198</strain>
    </source>
</reference>
<dbReference type="EMBL" id="KI294387">
    <property type="protein sequence ID" value="ESA04332.1"/>
    <property type="molecule type" value="Genomic_DNA"/>
</dbReference>
<accession>U9TA77</accession>